<keyword evidence="1" id="KW-0067">ATP-binding</keyword>
<proteinExistence type="predicted"/>
<keyword evidence="2" id="KW-1133">Transmembrane helix</keyword>
<dbReference type="AlphaFoldDB" id="A0AAE3XLY2"/>
<evidence type="ECO:0000256" key="2">
    <source>
        <dbReference type="SAM" id="Phobius"/>
    </source>
</evidence>
<feature type="transmembrane region" description="Helical" evidence="2">
    <location>
        <begin position="15"/>
        <end position="34"/>
    </location>
</feature>
<comment type="caution">
    <text evidence="4">The sequence shown here is derived from an EMBL/GenBank/DDBJ whole genome shotgun (WGS) entry which is preliminary data.</text>
</comment>
<keyword evidence="1" id="KW-0547">Nucleotide-binding</keyword>
<feature type="domain" description="ATP-grasp" evidence="3">
    <location>
        <begin position="60"/>
        <end position="298"/>
    </location>
</feature>
<dbReference type="EMBL" id="JAVDQD010000002">
    <property type="protein sequence ID" value="MDR6239357.1"/>
    <property type="molecule type" value="Genomic_DNA"/>
</dbReference>
<protein>
    <recommendedName>
        <fullName evidence="3">ATP-grasp domain-containing protein</fullName>
    </recommendedName>
</protein>
<evidence type="ECO:0000259" key="3">
    <source>
        <dbReference type="PROSITE" id="PS50975"/>
    </source>
</evidence>
<dbReference type="PROSITE" id="PS50975">
    <property type="entry name" value="ATP_GRASP"/>
    <property type="match status" value="1"/>
</dbReference>
<dbReference type="Proteomes" id="UP001185092">
    <property type="component" value="Unassembled WGS sequence"/>
</dbReference>
<keyword evidence="5" id="KW-1185">Reference proteome</keyword>
<evidence type="ECO:0000313" key="4">
    <source>
        <dbReference type="EMBL" id="MDR6239357.1"/>
    </source>
</evidence>
<dbReference type="GO" id="GO:0005524">
    <property type="term" value="F:ATP binding"/>
    <property type="evidence" value="ECO:0007669"/>
    <property type="project" value="UniProtKB-UniRule"/>
</dbReference>
<evidence type="ECO:0000313" key="5">
    <source>
        <dbReference type="Proteomes" id="UP001185092"/>
    </source>
</evidence>
<keyword evidence="2" id="KW-0812">Transmembrane</keyword>
<dbReference type="InterPro" id="IPR011761">
    <property type="entry name" value="ATP-grasp"/>
</dbReference>
<reference evidence="4" key="1">
    <citation type="submission" date="2023-07" db="EMBL/GenBank/DDBJ databases">
        <title>Genomic Encyclopedia of Type Strains, Phase IV (KMG-IV): sequencing the most valuable type-strain genomes for metagenomic binning, comparative biology and taxonomic classification.</title>
        <authorList>
            <person name="Goeker M."/>
        </authorList>
    </citation>
    <scope>NUCLEOTIDE SEQUENCE</scope>
    <source>
        <strain evidence="4">DSM 26174</strain>
    </source>
</reference>
<organism evidence="4 5">
    <name type="scientific">Aureibacter tunicatorum</name>
    <dbReference type="NCBI Taxonomy" id="866807"/>
    <lineage>
        <taxon>Bacteria</taxon>
        <taxon>Pseudomonadati</taxon>
        <taxon>Bacteroidota</taxon>
        <taxon>Cytophagia</taxon>
        <taxon>Cytophagales</taxon>
        <taxon>Persicobacteraceae</taxon>
        <taxon>Aureibacter</taxon>
    </lineage>
</organism>
<dbReference type="GO" id="GO:0046872">
    <property type="term" value="F:metal ion binding"/>
    <property type="evidence" value="ECO:0007669"/>
    <property type="project" value="InterPro"/>
</dbReference>
<evidence type="ECO:0000256" key="1">
    <source>
        <dbReference type="PROSITE-ProRule" id="PRU00409"/>
    </source>
</evidence>
<dbReference type="RefSeq" id="WP_309938991.1">
    <property type="nucleotide sequence ID" value="NZ_AP025305.1"/>
</dbReference>
<dbReference type="SUPFAM" id="SSF56059">
    <property type="entry name" value="Glutathione synthetase ATP-binding domain-like"/>
    <property type="match status" value="1"/>
</dbReference>
<name>A0AAE3XLY2_9BACT</name>
<sequence length="333" mass="38574">MNTKYRLAKLFNYEYWPFWIFYGPFVLVWLYFSLRSRSFTYFTSANPSVKFGGLFQYSKYGLLKMLDQKYYPRTFFYDNLEQFIDLKPSVNYPLVYKPDIGERGKGVEIVEDAKAVIRLAEIHQEKFMLQEFVSSPHEFGVLYYRYPSGKSGITSIVTKGFLSVTGDGSSTLLNLMNNEIRAVDRIDYLKSKFSERLNEVLPSGEILVLEQIGNHCRGTEFINANYLICDQLVKVFDEISSTLDGFYYGRFDIKAESIDKLMKGEGIKVMEINGVNSEAAHIYDKNYTLLHAYKDVLMNLNMVFEIANENRKHGCKPAKLSEFINHLKLHLAS</sequence>
<gene>
    <name evidence="4" type="ORF">HNQ88_002394</name>
</gene>
<accession>A0AAE3XLY2</accession>
<keyword evidence="2" id="KW-0472">Membrane</keyword>